<reference evidence="3" key="2">
    <citation type="submission" date="2023-01" db="EMBL/GenBank/DDBJ databases">
        <title>Draft genome sequence of Algimonas porphyrae strain NBRC 108216.</title>
        <authorList>
            <person name="Sun Q."/>
            <person name="Mori K."/>
        </authorList>
    </citation>
    <scope>NUCLEOTIDE SEQUENCE</scope>
    <source>
        <strain evidence="3">NBRC 108216</strain>
    </source>
</reference>
<evidence type="ECO:0000313" key="4">
    <source>
        <dbReference type="Proteomes" id="UP001161390"/>
    </source>
</evidence>
<feature type="compositionally biased region" description="Polar residues" evidence="1">
    <location>
        <begin position="72"/>
        <end position="82"/>
    </location>
</feature>
<accession>A0ABQ5V3B7</accession>
<sequence length="232" mass="24071">MSERQIKTKHALPATFAGLLLLTACSTVQENPNYQYSSKYQTPETLVLADATPPAPSSTPQATSDRRPSPVMSASNAVQPASPTEEAYNADAMIGTPGYAILMAEEAEAAGSAPSPAPAQPAPTYTAPQPLVMPPQTGGPREVNYDYAQNVIVGDHSAPAPLPAPAPQVAAPSATPVTAPTARSYTVQPGDTIYSLSRRLCTPIGEIMNANGIGADFAIKIGQTLTLPNSRC</sequence>
<organism evidence="3 4">
    <name type="scientific">Algimonas porphyrae</name>
    <dbReference type="NCBI Taxonomy" id="1128113"/>
    <lineage>
        <taxon>Bacteria</taxon>
        <taxon>Pseudomonadati</taxon>
        <taxon>Pseudomonadota</taxon>
        <taxon>Alphaproteobacteria</taxon>
        <taxon>Maricaulales</taxon>
        <taxon>Robiginitomaculaceae</taxon>
        <taxon>Algimonas</taxon>
    </lineage>
</organism>
<feature type="domain" description="LysM" evidence="2">
    <location>
        <begin position="183"/>
        <end position="227"/>
    </location>
</feature>
<keyword evidence="4" id="KW-1185">Reference proteome</keyword>
<dbReference type="PROSITE" id="PS51257">
    <property type="entry name" value="PROKAR_LIPOPROTEIN"/>
    <property type="match status" value="1"/>
</dbReference>
<dbReference type="InterPro" id="IPR018392">
    <property type="entry name" value="LysM"/>
</dbReference>
<evidence type="ECO:0000256" key="1">
    <source>
        <dbReference type="SAM" id="MobiDB-lite"/>
    </source>
</evidence>
<dbReference type="RefSeq" id="WP_284374219.1">
    <property type="nucleotide sequence ID" value="NZ_BSNJ01000009.1"/>
</dbReference>
<dbReference type="Pfam" id="PF01476">
    <property type="entry name" value="LysM"/>
    <property type="match status" value="1"/>
</dbReference>
<proteinExistence type="predicted"/>
<name>A0ABQ5V3B7_9PROT</name>
<dbReference type="PROSITE" id="PS51782">
    <property type="entry name" value="LYSM"/>
    <property type="match status" value="1"/>
</dbReference>
<evidence type="ECO:0000259" key="2">
    <source>
        <dbReference type="PROSITE" id="PS51782"/>
    </source>
</evidence>
<reference evidence="3" key="1">
    <citation type="journal article" date="2014" name="Int. J. Syst. Evol. Microbiol.">
        <title>Complete genome of a new Firmicutes species belonging to the dominant human colonic microbiota ('Ruminococcus bicirculans') reveals two chromosomes and a selective capacity to utilize plant glucans.</title>
        <authorList>
            <consortium name="NISC Comparative Sequencing Program"/>
            <person name="Wegmann U."/>
            <person name="Louis P."/>
            <person name="Goesmann A."/>
            <person name="Henrissat B."/>
            <person name="Duncan S.H."/>
            <person name="Flint H.J."/>
        </authorList>
    </citation>
    <scope>NUCLEOTIDE SEQUENCE</scope>
    <source>
        <strain evidence="3">NBRC 108216</strain>
    </source>
</reference>
<dbReference type="Gene3D" id="3.10.350.10">
    <property type="entry name" value="LysM domain"/>
    <property type="match status" value="1"/>
</dbReference>
<feature type="region of interest" description="Disordered" evidence="1">
    <location>
        <begin position="49"/>
        <end position="86"/>
    </location>
</feature>
<dbReference type="SMART" id="SM00257">
    <property type="entry name" value="LysM"/>
    <property type="match status" value="1"/>
</dbReference>
<dbReference type="InterPro" id="IPR036779">
    <property type="entry name" value="LysM_dom_sf"/>
</dbReference>
<evidence type="ECO:0000313" key="3">
    <source>
        <dbReference type="EMBL" id="GLQ22031.1"/>
    </source>
</evidence>
<dbReference type="EMBL" id="BSNJ01000009">
    <property type="protein sequence ID" value="GLQ22031.1"/>
    <property type="molecule type" value="Genomic_DNA"/>
</dbReference>
<dbReference type="Proteomes" id="UP001161390">
    <property type="component" value="Unassembled WGS sequence"/>
</dbReference>
<dbReference type="CDD" id="cd00118">
    <property type="entry name" value="LysM"/>
    <property type="match status" value="1"/>
</dbReference>
<gene>
    <name evidence="3" type="ORF">GCM10007854_29860</name>
</gene>
<comment type="caution">
    <text evidence="3">The sequence shown here is derived from an EMBL/GenBank/DDBJ whole genome shotgun (WGS) entry which is preliminary data.</text>
</comment>
<dbReference type="SUPFAM" id="SSF54106">
    <property type="entry name" value="LysM domain"/>
    <property type="match status" value="1"/>
</dbReference>
<protein>
    <recommendedName>
        <fullName evidence="2">LysM domain-containing protein</fullName>
    </recommendedName>
</protein>